<keyword evidence="2" id="KW-0479">Metal-binding</keyword>
<dbReference type="InterPro" id="IPR001841">
    <property type="entry name" value="Znf_RING"/>
</dbReference>
<evidence type="ECO:0000313" key="9">
    <source>
        <dbReference type="EMBL" id="MBN3272561.1"/>
    </source>
</evidence>
<dbReference type="InterPro" id="IPR050143">
    <property type="entry name" value="TRIM/RBCC"/>
</dbReference>
<feature type="domain" description="RING-type" evidence="7">
    <location>
        <begin position="14"/>
        <end position="54"/>
    </location>
</feature>
<dbReference type="Pfam" id="PF00643">
    <property type="entry name" value="zf-B_box"/>
    <property type="match status" value="1"/>
</dbReference>
<dbReference type="Gene3D" id="3.30.160.60">
    <property type="entry name" value="Classic Zinc Finger"/>
    <property type="match status" value="1"/>
</dbReference>
<feature type="non-terminal residue" evidence="9">
    <location>
        <position position="307"/>
    </location>
</feature>
<dbReference type="Pfam" id="PF00097">
    <property type="entry name" value="zf-C3HC4"/>
    <property type="match status" value="1"/>
</dbReference>
<feature type="domain" description="B box-type" evidence="8">
    <location>
        <begin position="86"/>
        <end position="127"/>
    </location>
</feature>
<dbReference type="SUPFAM" id="SSF57850">
    <property type="entry name" value="RING/U-box"/>
    <property type="match status" value="1"/>
</dbReference>
<dbReference type="Gene3D" id="3.30.40.10">
    <property type="entry name" value="Zinc/RING finger domain, C3HC4 (zinc finger)"/>
    <property type="match status" value="1"/>
</dbReference>
<dbReference type="Proteomes" id="UP001166093">
    <property type="component" value="Unassembled WGS sequence"/>
</dbReference>
<accession>A0ABS2XEN7</accession>
<name>A0ABS2XEN7_POLSP</name>
<keyword evidence="10" id="KW-1185">Reference proteome</keyword>
<dbReference type="InterPro" id="IPR058030">
    <property type="entry name" value="TRIM8/14/16/25/29/45/65_CC"/>
</dbReference>
<dbReference type="PROSITE" id="PS00518">
    <property type="entry name" value="ZF_RING_1"/>
    <property type="match status" value="1"/>
</dbReference>
<dbReference type="PROSITE" id="PS50119">
    <property type="entry name" value="ZF_BBOX"/>
    <property type="match status" value="1"/>
</dbReference>
<dbReference type="PROSITE" id="PS50089">
    <property type="entry name" value="ZF_RING_2"/>
    <property type="match status" value="1"/>
</dbReference>
<dbReference type="PANTHER" id="PTHR24103">
    <property type="entry name" value="E3 UBIQUITIN-PROTEIN LIGASE TRIM"/>
    <property type="match status" value="1"/>
</dbReference>
<dbReference type="Pfam" id="PF25600">
    <property type="entry name" value="TRIM_CC"/>
    <property type="match status" value="1"/>
</dbReference>
<feature type="coiled-coil region" evidence="6">
    <location>
        <begin position="156"/>
        <end position="234"/>
    </location>
</feature>
<organism evidence="9 10">
    <name type="scientific">Polyodon spathula</name>
    <name type="common">North American paddlefish</name>
    <name type="synonym">Squalus spathula</name>
    <dbReference type="NCBI Taxonomy" id="7913"/>
    <lineage>
        <taxon>Eukaryota</taxon>
        <taxon>Metazoa</taxon>
        <taxon>Chordata</taxon>
        <taxon>Craniata</taxon>
        <taxon>Vertebrata</taxon>
        <taxon>Euteleostomi</taxon>
        <taxon>Actinopterygii</taxon>
        <taxon>Chondrostei</taxon>
        <taxon>Acipenseriformes</taxon>
        <taxon>Polyodontidae</taxon>
        <taxon>Polyodon</taxon>
    </lineage>
</organism>
<evidence type="ECO:0000259" key="7">
    <source>
        <dbReference type="PROSITE" id="PS50089"/>
    </source>
</evidence>
<dbReference type="InterPro" id="IPR017907">
    <property type="entry name" value="Znf_RING_CS"/>
</dbReference>
<proteinExistence type="inferred from homology"/>
<dbReference type="InterPro" id="IPR000315">
    <property type="entry name" value="Znf_B-box"/>
</dbReference>
<gene>
    <name evidence="9" type="primary">Trim35_0</name>
    <name evidence="9" type="ORF">GTO93_0003775</name>
</gene>
<feature type="non-terminal residue" evidence="9">
    <location>
        <position position="1"/>
    </location>
</feature>
<evidence type="ECO:0000259" key="8">
    <source>
        <dbReference type="PROSITE" id="PS50119"/>
    </source>
</evidence>
<keyword evidence="6" id="KW-0175">Coiled coil</keyword>
<protein>
    <submittedName>
        <fullName evidence="9">TRI35 protein</fullName>
    </submittedName>
</protein>
<keyword evidence="4" id="KW-0862">Zinc</keyword>
<reference evidence="9" key="1">
    <citation type="journal article" date="2021" name="Cell">
        <title>Tracing the genetic footprints of vertebrate landing in non-teleost ray-finned fishes.</title>
        <authorList>
            <person name="Bi X."/>
            <person name="Wang K."/>
            <person name="Yang L."/>
            <person name="Pan H."/>
            <person name="Jiang H."/>
            <person name="Wei Q."/>
            <person name="Fang M."/>
            <person name="Yu H."/>
            <person name="Zhu C."/>
            <person name="Cai Y."/>
            <person name="He Y."/>
            <person name="Gan X."/>
            <person name="Zeng H."/>
            <person name="Yu D."/>
            <person name="Zhu Y."/>
            <person name="Jiang H."/>
            <person name="Qiu Q."/>
            <person name="Yang H."/>
            <person name="Zhang Y.E."/>
            <person name="Wang W."/>
            <person name="Zhu M."/>
            <person name="He S."/>
            <person name="Zhang G."/>
        </authorList>
    </citation>
    <scope>NUCLEOTIDE SEQUENCE</scope>
    <source>
        <strain evidence="9">Pddl_001</strain>
    </source>
</reference>
<dbReference type="EMBL" id="JAAWVQ010021870">
    <property type="protein sequence ID" value="MBN3272561.1"/>
    <property type="molecule type" value="Genomic_DNA"/>
</dbReference>
<dbReference type="InterPro" id="IPR018957">
    <property type="entry name" value="Znf_C3HC4_RING-type"/>
</dbReference>
<keyword evidence="3 5" id="KW-0863">Zinc-finger</keyword>
<dbReference type="SUPFAM" id="SSF57845">
    <property type="entry name" value="B-box zinc-binding domain"/>
    <property type="match status" value="1"/>
</dbReference>
<evidence type="ECO:0000256" key="1">
    <source>
        <dbReference type="ARBA" id="ARBA00008518"/>
    </source>
</evidence>
<comment type="caution">
    <text evidence="9">The sequence shown here is derived from an EMBL/GenBank/DDBJ whole genome shotgun (WGS) entry which is preliminary data.</text>
</comment>
<evidence type="ECO:0000256" key="5">
    <source>
        <dbReference type="PROSITE-ProRule" id="PRU00024"/>
    </source>
</evidence>
<dbReference type="SMART" id="SM00184">
    <property type="entry name" value="RING"/>
    <property type="match status" value="1"/>
</dbReference>
<evidence type="ECO:0000256" key="2">
    <source>
        <dbReference type="ARBA" id="ARBA00022723"/>
    </source>
</evidence>
<evidence type="ECO:0000256" key="6">
    <source>
        <dbReference type="SAM" id="Coils"/>
    </source>
</evidence>
<evidence type="ECO:0000256" key="4">
    <source>
        <dbReference type="ARBA" id="ARBA00022833"/>
    </source>
</evidence>
<dbReference type="SMART" id="SM00336">
    <property type="entry name" value="BBOX"/>
    <property type="match status" value="1"/>
</dbReference>
<evidence type="ECO:0000313" key="10">
    <source>
        <dbReference type="Proteomes" id="UP001166093"/>
    </source>
</evidence>
<dbReference type="InterPro" id="IPR013083">
    <property type="entry name" value="Znf_RING/FYVE/PHD"/>
</dbReference>
<comment type="similarity">
    <text evidence="1">Belongs to the TRIM/RBCC family.</text>
</comment>
<evidence type="ECO:0000256" key="3">
    <source>
        <dbReference type="ARBA" id="ARBA00022771"/>
    </source>
</evidence>
<sequence>MAANTSPLEADISCTVCCEILKDPVTLHCNHSFCKACLDQYRKEKETQECAVCRTRGSMRDPPVDFKLRNIVESFLKERSENPPAPTGILCRLHEEKLMLFCVDDEEAVCLVCQTSKNHENHNLCPVQEAALGYKGELKTALKPLQDKLESFNKVKEEWVETADHIKKQAQQTERQIKEEFKKLHQFLRDEEKARIAALRREEEKKGRIMKEKIEKLTRESSSLSDTIRVIEQEMEAEDIIFLQMYKDTERRAECTLQDPECVSGVLIDVAEHLGSLKYKVWENMLRIVQYSEYCGAASQRRRCGCI</sequence>